<dbReference type="CDD" id="cd00084">
    <property type="entry name" value="HMG-box_SF"/>
    <property type="match status" value="1"/>
</dbReference>
<protein>
    <recommendedName>
        <fullName evidence="3">HMG box domain-containing protein</fullName>
    </recommendedName>
</protein>
<dbReference type="AlphaFoldDB" id="A0A9P0BL13"/>
<dbReference type="InterPro" id="IPR009071">
    <property type="entry name" value="HMG_box_dom"/>
</dbReference>
<dbReference type="OrthoDB" id="7675944at2759"/>
<dbReference type="Pfam" id="PF00505">
    <property type="entry name" value="HMG_box"/>
    <property type="match status" value="1"/>
</dbReference>
<feature type="region of interest" description="Disordered" evidence="2">
    <location>
        <begin position="51"/>
        <end position="129"/>
    </location>
</feature>
<dbReference type="GO" id="GO:0005634">
    <property type="term" value="C:nucleus"/>
    <property type="evidence" value="ECO:0007669"/>
    <property type="project" value="UniProtKB-UniRule"/>
</dbReference>
<evidence type="ECO:0000256" key="2">
    <source>
        <dbReference type="SAM" id="MobiDB-lite"/>
    </source>
</evidence>
<keyword evidence="5" id="KW-1185">Reference proteome</keyword>
<feature type="region of interest" description="Disordered" evidence="2">
    <location>
        <begin position="1"/>
        <end position="20"/>
    </location>
</feature>
<gene>
    <name evidence="4" type="ORF">MELIAE_LOCUS12679</name>
</gene>
<sequence length="129" mass="15644">MGNKKPPSKQMKSGRITKNPYLNFMRDFRRNHGGMNIIDLTKQGAEMWRNMTEKQKAPYFAQAKQAPRRYNRHKRRRRHRSYSSSDEEKPRRHKRRKPSRRIEKENSPPIKENPEPQERDELETTENNL</sequence>
<dbReference type="SUPFAM" id="SSF47095">
    <property type="entry name" value="HMG-box"/>
    <property type="match status" value="1"/>
</dbReference>
<accession>A0A9P0BL13</accession>
<feature type="compositionally biased region" description="Acidic residues" evidence="2">
    <location>
        <begin position="120"/>
        <end position="129"/>
    </location>
</feature>
<reference evidence="4" key="1">
    <citation type="submission" date="2021-12" db="EMBL/GenBank/DDBJ databases">
        <authorList>
            <person name="King R."/>
        </authorList>
    </citation>
    <scope>NUCLEOTIDE SEQUENCE</scope>
</reference>
<dbReference type="EMBL" id="OV121140">
    <property type="protein sequence ID" value="CAH0564045.1"/>
    <property type="molecule type" value="Genomic_DNA"/>
</dbReference>
<keyword evidence="1" id="KW-0539">Nucleus</keyword>
<organism evidence="4 5">
    <name type="scientific">Brassicogethes aeneus</name>
    <name type="common">Rape pollen beetle</name>
    <name type="synonym">Meligethes aeneus</name>
    <dbReference type="NCBI Taxonomy" id="1431903"/>
    <lineage>
        <taxon>Eukaryota</taxon>
        <taxon>Metazoa</taxon>
        <taxon>Ecdysozoa</taxon>
        <taxon>Arthropoda</taxon>
        <taxon>Hexapoda</taxon>
        <taxon>Insecta</taxon>
        <taxon>Pterygota</taxon>
        <taxon>Neoptera</taxon>
        <taxon>Endopterygota</taxon>
        <taxon>Coleoptera</taxon>
        <taxon>Polyphaga</taxon>
        <taxon>Cucujiformia</taxon>
        <taxon>Nitidulidae</taxon>
        <taxon>Meligethinae</taxon>
        <taxon>Brassicogethes</taxon>
    </lineage>
</organism>
<feature type="compositionally biased region" description="Basic and acidic residues" evidence="2">
    <location>
        <begin position="100"/>
        <end position="119"/>
    </location>
</feature>
<dbReference type="Proteomes" id="UP001154078">
    <property type="component" value="Chromosome 9"/>
</dbReference>
<dbReference type="Gene3D" id="1.10.30.10">
    <property type="entry name" value="High mobility group box domain"/>
    <property type="match status" value="1"/>
</dbReference>
<evidence type="ECO:0000313" key="5">
    <source>
        <dbReference type="Proteomes" id="UP001154078"/>
    </source>
</evidence>
<evidence type="ECO:0000256" key="1">
    <source>
        <dbReference type="PROSITE-ProRule" id="PRU00267"/>
    </source>
</evidence>
<proteinExistence type="predicted"/>
<evidence type="ECO:0000313" key="4">
    <source>
        <dbReference type="EMBL" id="CAH0564045.1"/>
    </source>
</evidence>
<dbReference type="SMART" id="SM00398">
    <property type="entry name" value="HMG"/>
    <property type="match status" value="1"/>
</dbReference>
<keyword evidence="1" id="KW-0238">DNA-binding</keyword>
<dbReference type="PROSITE" id="PS50118">
    <property type="entry name" value="HMG_BOX_2"/>
    <property type="match status" value="1"/>
</dbReference>
<dbReference type="InterPro" id="IPR036910">
    <property type="entry name" value="HMG_box_dom_sf"/>
</dbReference>
<evidence type="ECO:0000259" key="3">
    <source>
        <dbReference type="PROSITE" id="PS50118"/>
    </source>
</evidence>
<feature type="DNA-binding region" description="HMG box" evidence="1">
    <location>
        <begin position="14"/>
        <end position="78"/>
    </location>
</feature>
<feature type="compositionally biased region" description="Basic residues" evidence="2">
    <location>
        <begin position="66"/>
        <end position="81"/>
    </location>
</feature>
<dbReference type="GO" id="GO:0003677">
    <property type="term" value="F:DNA binding"/>
    <property type="evidence" value="ECO:0007669"/>
    <property type="project" value="UniProtKB-UniRule"/>
</dbReference>
<name>A0A9P0BL13_BRAAE</name>
<feature type="domain" description="HMG box" evidence="3">
    <location>
        <begin position="14"/>
        <end position="78"/>
    </location>
</feature>